<evidence type="ECO:0000313" key="1">
    <source>
        <dbReference type="EMBL" id="SZX60413.1"/>
    </source>
</evidence>
<dbReference type="AlphaFoldDB" id="A0A383V625"/>
<evidence type="ECO:0000313" key="2">
    <source>
        <dbReference type="Proteomes" id="UP000256970"/>
    </source>
</evidence>
<reference evidence="1 2" key="1">
    <citation type="submission" date="2016-10" db="EMBL/GenBank/DDBJ databases">
        <authorList>
            <person name="Cai Z."/>
        </authorList>
    </citation>
    <scope>NUCLEOTIDE SEQUENCE [LARGE SCALE GENOMIC DNA]</scope>
</reference>
<keyword evidence="2" id="KW-1185">Reference proteome</keyword>
<accession>A0A383V625</accession>
<proteinExistence type="predicted"/>
<name>A0A383V625_TETOB</name>
<gene>
    <name evidence="1" type="ORF">BQ4739_LOCUS962</name>
</gene>
<sequence>MPCQGTDITSDVNSNGGGWAYDTWDGTSMLSHPAAQCIPALYHQQTRRYGTISGGVLNLLAPYNCMKAIFGDPTSGSSGGGSTPVDCTAQSVPECVLASSGVIATGPCSTSQTAYCLAVGTTTCSYSYKDSGAPCSVGSCSGSSATCASAPTTLDCTARSLPICVDAMSGSLIISPCITSSSSYCERVSSSAYCSYSYSSSSTSCGIDGTTCSGSSADCPFGGGGGGGGSGGGGGNDYTYVECTNPPVVEGATWESSCAYLSLPGETCTATCESTADTYDPYDWSYDFRAIAYRVECREDGT</sequence>
<protein>
    <submittedName>
        <fullName evidence="1">Uncharacterized protein</fullName>
    </submittedName>
</protein>
<dbReference type="EMBL" id="FNXT01000064">
    <property type="protein sequence ID" value="SZX60413.1"/>
    <property type="molecule type" value="Genomic_DNA"/>
</dbReference>
<dbReference type="Proteomes" id="UP000256970">
    <property type="component" value="Unassembled WGS sequence"/>
</dbReference>
<organism evidence="1 2">
    <name type="scientific">Tetradesmus obliquus</name>
    <name type="common">Green alga</name>
    <name type="synonym">Acutodesmus obliquus</name>
    <dbReference type="NCBI Taxonomy" id="3088"/>
    <lineage>
        <taxon>Eukaryota</taxon>
        <taxon>Viridiplantae</taxon>
        <taxon>Chlorophyta</taxon>
        <taxon>core chlorophytes</taxon>
        <taxon>Chlorophyceae</taxon>
        <taxon>CS clade</taxon>
        <taxon>Sphaeropleales</taxon>
        <taxon>Scenedesmaceae</taxon>
        <taxon>Tetradesmus</taxon>
    </lineage>
</organism>